<organism evidence="2 3">
    <name type="scientific">Grimontia kaedaensis</name>
    <dbReference type="NCBI Taxonomy" id="2872157"/>
    <lineage>
        <taxon>Bacteria</taxon>
        <taxon>Pseudomonadati</taxon>
        <taxon>Pseudomonadota</taxon>
        <taxon>Gammaproteobacteria</taxon>
        <taxon>Vibrionales</taxon>
        <taxon>Vibrionaceae</taxon>
        <taxon>Grimontia</taxon>
    </lineage>
</organism>
<feature type="transmembrane region" description="Helical" evidence="1">
    <location>
        <begin position="97"/>
        <end position="119"/>
    </location>
</feature>
<proteinExistence type="predicted"/>
<dbReference type="EMBL" id="CP082275">
    <property type="protein sequence ID" value="USH01082.1"/>
    <property type="molecule type" value="Genomic_DNA"/>
</dbReference>
<accession>A0ABY4WNE1</accession>
<keyword evidence="1" id="KW-0472">Membrane</keyword>
<feature type="transmembrane region" description="Helical" evidence="1">
    <location>
        <begin position="54"/>
        <end position="77"/>
    </location>
</feature>
<keyword evidence="1" id="KW-1133">Transmembrane helix</keyword>
<dbReference type="Proteomes" id="UP001056255">
    <property type="component" value="Chromosome I"/>
</dbReference>
<dbReference type="SUPFAM" id="SSF103473">
    <property type="entry name" value="MFS general substrate transporter"/>
    <property type="match status" value="1"/>
</dbReference>
<evidence type="ECO:0000313" key="3">
    <source>
        <dbReference type="Proteomes" id="UP001056255"/>
    </source>
</evidence>
<feature type="transmembrane region" description="Helical" evidence="1">
    <location>
        <begin position="20"/>
        <end position="42"/>
    </location>
</feature>
<dbReference type="RefSeq" id="WP_251875132.1">
    <property type="nucleotide sequence ID" value="NZ_CP082275.1"/>
</dbReference>
<protein>
    <submittedName>
        <fullName evidence="2">Uncharacterized protein</fullName>
    </submittedName>
</protein>
<evidence type="ECO:0000256" key="1">
    <source>
        <dbReference type="SAM" id="Phobius"/>
    </source>
</evidence>
<dbReference type="InterPro" id="IPR036259">
    <property type="entry name" value="MFS_trans_sf"/>
</dbReference>
<keyword evidence="1" id="KW-0812">Transmembrane</keyword>
<reference evidence="2" key="1">
    <citation type="submission" date="2021-08" db="EMBL/GenBank/DDBJ databases">
        <authorList>
            <person name="Sakaguchi M."/>
            <person name="Kikuchi T."/>
            <person name="Urbanczyk H."/>
        </authorList>
    </citation>
    <scope>NUCLEOTIDE SEQUENCE</scope>
    <source>
        <strain evidence="2">020920N</strain>
    </source>
</reference>
<sequence>MVNIKVSGNFWDEVKSNKLSTLSAFGSISSIVALAMVFLDSLGDDSIEPALMGWRIIFFFISIIAITGLMLCTYYWAKAAYKNPNNSDSEKVLAVTWRTILGLLITGIAVDGLFAVIYWTPWMWSFVRLLEVFGFVHFT</sequence>
<keyword evidence="3" id="KW-1185">Reference proteome</keyword>
<evidence type="ECO:0000313" key="2">
    <source>
        <dbReference type="EMBL" id="USH01082.1"/>
    </source>
</evidence>
<name>A0ABY4WNE1_9GAMM</name>
<gene>
    <name evidence="2" type="ORF">K6Q96_09020</name>
</gene>